<reference evidence="2 3" key="1">
    <citation type="submission" date="2019-05" db="EMBL/GenBank/DDBJ databases">
        <title>Sporisorium graminicola CBS 10092 draft sequencing and annotation.</title>
        <authorList>
            <person name="Solano-Gonzalez S."/>
            <person name="Caddick M.X."/>
            <person name="Darby A."/>
        </authorList>
    </citation>
    <scope>NUCLEOTIDE SEQUENCE [LARGE SCALE GENOMIC DNA]</scope>
    <source>
        <strain evidence="2 3">CBS 10092</strain>
    </source>
</reference>
<organism evidence="2 3">
    <name type="scientific">Sporisorium graminicola</name>
    <dbReference type="NCBI Taxonomy" id="280036"/>
    <lineage>
        <taxon>Eukaryota</taxon>
        <taxon>Fungi</taxon>
        <taxon>Dikarya</taxon>
        <taxon>Basidiomycota</taxon>
        <taxon>Ustilaginomycotina</taxon>
        <taxon>Ustilaginomycetes</taxon>
        <taxon>Ustilaginales</taxon>
        <taxon>Ustilaginaceae</taxon>
        <taxon>Sporisorium</taxon>
    </lineage>
</organism>
<dbReference type="RefSeq" id="XP_029739870.1">
    <property type="nucleotide sequence ID" value="XM_029883579.1"/>
</dbReference>
<dbReference type="KEGG" id="sgra:EX895_002981"/>
<comment type="caution">
    <text evidence="2">The sequence shown here is derived from an EMBL/GenBank/DDBJ whole genome shotgun (WGS) entry which is preliminary data.</text>
</comment>
<gene>
    <name evidence="2" type="ORF">EX895_002981</name>
</gene>
<sequence>MLTAQEPSAGPLTLDDSALDNAPLPDTPPKVDGTGIKALLDGFTNMCSLCYLFCRQHTCHGSKGFHHRFQDCNCWKMLPRNHGERINGFLEDFGGTVATVSTTNGRWPRARARAKNPAVLFIRKILPSVGKAASAASGRTDFFAGTHQLPTPFTALPLDVHPTPEDAIKLSQDIKAGRCSLQSLNLHIPKLGRPLWNDHILYRDEHHLLRCRAIASKLVGGSSWRWPSKLPDLDVNLDDGTFQGIMALVLQRVPMGRSCAMEQMPWHEFVKRQISYNLRYLEKVHPYPDVIKSHVVSEPPLSVAAAWSFRHEPSKIALKWSTAIMTLAFARTSVGLDIGLEGKEGVQLVCSMAADFAAGQLYQHAFANFGSDDNNSARYECSMGLVWFDQWLDILIGSKYDPRLPRRPVAQLQACR</sequence>
<evidence type="ECO:0000313" key="2">
    <source>
        <dbReference type="EMBL" id="TKY87885.1"/>
    </source>
</evidence>
<dbReference type="GeneID" id="40725876"/>
<dbReference type="EMBL" id="SRRM01000011">
    <property type="protein sequence ID" value="TKY87885.1"/>
    <property type="molecule type" value="Genomic_DNA"/>
</dbReference>
<dbReference type="AlphaFoldDB" id="A0A4U7KTF1"/>
<evidence type="ECO:0000313" key="3">
    <source>
        <dbReference type="Proteomes" id="UP000306050"/>
    </source>
</evidence>
<dbReference type="OrthoDB" id="2555263at2759"/>
<feature type="region of interest" description="Disordered" evidence="1">
    <location>
        <begin position="1"/>
        <end position="30"/>
    </location>
</feature>
<dbReference type="Proteomes" id="UP000306050">
    <property type="component" value="Chromosome SGRAM_19"/>
</dbReference>
<accession>A0A4U7KTF1</accession>
<keyword evidence="3" id="KW-1185">Reference proteome</keyword>
<evidence type="ECO:0000256" key="1">
    <source>
        <dbReference type="SAM" id="MobiDB-lite"/>
    </source>
</evidence>
<name>A0A4U7KTF1_9BASI</name>
<protein>
    <submittedName>
        <fullName evidence="2">Uncharacterized protein</fullName>
    </submittedName>
</protein>
<proteinExistence type="predicted"/>